<proteinExistence type="predicted"/>
<name>A0A369I1T0_9BACT</name>
<dbReference type="RefSeq" id="WP_114463309.1">
    <property type="nucleotide sequence ID" value="NZ_QPIW01000024.1"/>
</dbReference>
<evidence type="ECO:0008006" key="3">
    <source>
        <dbReference type="Google" id="ProtNLM"/>
    </source>
</evidence>
<accession>A0A369I1T0</accession>
<keyword evidence="2" id="KW-1185">Reference proteome</keyword>
<dbReference type="OrthoDB" id="9800168at2"/>
<dbReference type="Proteomes" id="UP000253141">
    <property type="component" value="Unassembled WGS sequence"/>
</dbReference>
<dbReference type="InterPro" id="IPR032720">
    <property type="entry name" value="Cys_rich_CWC"/>
</dbReference>
<comment type="caution">
    <text evidence="1">The sequence shown here is derived from an EMBL/GenBank/DDBJ whole genome shotgun (WGS) entry which is preliminary data.</text>
</comment>
<protein>
    <recommendedName>
        <fullName evidence="3">Cysteine-rich CWC family protein</fullName>
    </recommendedName>
</protein>
<evidence type="ECO:0000313" key="1">
    <source>
        <dbReference type="EMBL" id="RDB03709.1"/>
    </source>
</evidence>
<sequence>MDNLSTQSLHSCPRCHRSFECTPTSAAGCVCFQFKIPPQVANFIKANFDSCLCPACLTELIEASN</sequence>
<dbReference type="Pfam" id="PF14375">
    <property type="entry name" value="Cys_rich_CWC"/>
    <property type="match status" value="1"/>
</dbReference>
<gene>
    <name evidence="1" type="ORF">DVG78_22640</name>
</gene>
<evidence type="ECO:0000313" key="2">
    <source>
        <dbReference type="Proteomes" id="UP000253141"/>
    </source>
</evidence>
<dbReference type="EMBL" id="QPIW01000024">
    <property type="protein sequence ID" value="RDB03709.1"/>
    <property type="molecule type" value="Genomic_DNA"/>
</dbReference>
<reference evidence="1 2" key="1">
    <citation type="submission" date="2018-07" db="EMBL/GenBank/DDBJ databases">
        <title>Genome analysis of Runella aurantiaca.</title>
        <authorList>
            <person name="Yang X."/>
        </authorList>
    </citation>
    <scope>NUCLEOTIDE SEQUENCE [LARGE SCALE GENOMIC DNA]</scope>
    <source>
        <strain evidence="1 2">YX9</strain>
    </source>
</reference>
<dbReference type="AlphaFoldDB" id="A0A369I1T0"/>
<organism evidence="1 2">
    <name type="scientific">Runella aurantiaca</name>
    <dbReference type="NCBI Taxonomy" id="2282308"/>
    <lineage>
        <taxon>Bacteria</taxon>
        <taxon>Pseudomonadati</taxon>
        <taxon>Bacteroidota</taxon>
        <taxon>Cytophagia</taxon>
        <taxon>Cytophagales</taxon>
        <taxon>Spirosomataceae</taxon>
        <taxon>Runella</taxon>
    </lineage>
</organism>